<evidence type="ECO:0000313" key="4">
    <source>
        <dbReference type="EMBL" id="CAH3046756.1"/>
    </source>
</evidence>
<gene>
    <name evidence="4" type="ORF">PMEA_00033446</name>
</gene>
<evidence type="ECO:0000313" key="5">
    <source>
        <dbReference type="Proteomes" id="UP001159428"/>
    </source>
</evidence>
<proteinExistence type="predicted"/>
<dbReference type="InterPro" id="IPR032755">
    <property type="entry name" value="TSNAXIP1_N"/>
</dbReference>
<dbReference type="AlphaFoldDB" id="A0AAU9W5X8"/>
<dbReference type="SUPFAM" id="SSF48371">
    <property type="entry name" value="ARM repeat"/>
    <property type="match status" value="1"/>
</dbReference>
<feature type="coiled-coil region" evidence="2">
    <location>
        <begin position="298"/>
        <end position="332"/>
    </location>
</feature>
<reference evidence="4 5" key="1">
    <citation type="submission" date="2022-05" db="EMBL/GenBank/DDBJ databases">
        <authorList>
            <consortium name="Genoscope - CEA"/>
            <person name="William W."/>
        </authorList>
    </citation>
    <scope>NUCLEOTIDE SEQUENCE [LARGE SCALE GENOMIC DNA]</scope>
</reference>
<dbReference type="Proteomes" id="UP001159428">
    <property type="component" value="Unassembled WGS sequence"/>
</dbReference>
<comment type="caution">
    <text evidence="4">The sequence shown here is derived from an EMBL/GenBank/DDBJ whole genome shotgun (WGS) entry which is preliminary data.</text>
</comment>
<dbReference type="PANTHER" id="PTHR10292:SF11">
    <property type="entry name" value="CLATHRIN HEAVY CHAIN LINKER DOMAIN-CONTAINING PROTEIN 1"/>
    <property type="match status" value="1"/>
</dbReference>
<organism evidence="4 5">
    <name type="scientific">Pocillopora meandrina</name>
    <dbReference type="NCBI Taxonomy" id="46732"/>
    <lineage>
        <taxon>Eukaryota</taxon>
        <taxon>Metazoa</taxon>
        <taxon>Cnidaria</taxon>
        <taxon>Anthozoa</taxon>
        <taxon>Hexacorallia</taxon>
        <taxon>Scleractinia</taxon>
        <taxon>Astrocoeniina</taxon>
        <taxon>Pocilloporidae</taxon>
        <taxon>Pocillopora</taxon>
    </lineage>
</organism>
<dbReference type="EMBL" id="CALNXJ010000008">
    <property type="protein sequence ID" value="CAH3046756.1"/>
    <property type="molecule type" value="Genomic_DNA"/>
</dbReference>
<dbReference type="InterPro" id="IPR012331">
    <property type="entry name" value="Clathrin_H-chain_linker"/>
</dbReference>
<evidence type="ECO:0000259" key="3">
    <source>
        <dbReference type="Pfam" id="PF15739"/>
    </source>
</evidence>
<evidence type="ECO:0000256" key="1">
    <source>
        <dbReference type="ARBA" id="ARBA00023054"/>
    </source>
</evidence>
<sequence length="477" mass="55044">MAVYSNQLNQTQDLLSQELSKLENCGESTRQDRYSLLKVYFESLIDQHSTYRDLLSRIKAEYEHCIAALERGQREAVYLSEKLAATLMEHQTFRNIKARADELELKVTLLRMHNQRFVKPSSDHCRYSSRENRSYNQRYSSSLISPGGSHEARFRKYSEKEFQLQKKVQALKWSQHNLTIGMPFNWDHSLTPRSRFFPSLTVEKLTDTAFLTKKLADLKSQVAVAKLENDTKFVPKVMKGQLFNRLREKEEIKDALLERRDELKKNIIKVKFRLAVKGKGTKTIKAGNQRSSYFRQLCLALKETHRTMEEAVKKCEEEAREETNDKQHVDNALEGVSSLSLRVEGEDDDPTKDQEAEFVLEYIENFFEVYEEGKIEDAVMLAAHSPKGVLRSMETLAKFEEYDATHIGSSVLMSYWEALLPTVSTGCKKPSQWETLECVRCVLARGATDLLTHWIAQNQLTLSEEAGRLISEACRCP</sequence>
<name>A0AAU9W5X8_9CNID</name>
<protein>
    <recommendedName>
        <fullName evidence="3">Translin-associated factor X-interacting protein 1 N-terminal domain-containing protein</fullName>
    </recommendedName>
</protein>
<keyword evidence="1 2" id="KW-0175">Coiled coil</keyword>
<feature type="non-terminal residue" evidence="4">
    <location>
        <position position="477"/>
    </location>
</feature>
<dbReference type="Pfam" id="PF15739">
    <property type="entry name" value="TSNAXIP1_N"/>
    <property type="match status" value="1"/>
</dbReference>
<accession>A0AAU9W5X8</accession>
<dbReference type="PANTHER" id="PTHR10292">
    <property type="entry name" value="CLATHRIN HEAVY CHAIN RELATED"/>
    <property type="match status" value="1"/>
</dbReference>
<evidence type="ECO:0000256" key="2">
    <source>
        <dbReference type="SAM" id="Coils"/>
    </source>
</evidence>
<keyword evidence="5" id="KW-1185">Reference proteome</keyword>
<dbReference type="Gene3D" id="1.25.40.30">
    <property type="match status" value="1"/>
</dbReference>
<feature type="domain" description="Translin-associated factor X-interacting protein 1 N-terminal" evidence="3">
    <location>
        <begin position="14"/>
        <end position="113"/>
    </location>
</feature>
<dbReference type="Pfam" id="PF13838">
    <property type="entry name" value="Clathrin_H_link"/>
    <property type="match status" value="1"/>
</dbReference>
<dbReference type="InterPro" id="IPR016024">
    <property type="entry name" value="ARM-type_fold"/>
</dbReference>